<keyword evidence="10" id="KW-0969">Cilium</keyword>
<evidence type="ECO:0000259" key="9">
    <source>
        <dbReference type="Pfam" id="PF02108"/>
    </source>
</evidence>
<evidence type="ECO:0000256" key="8">
    <source>
        <dbReference type="SAM" id="MobiDB-lite"/>
    </source>
</evidence>
<evidence type="ECO:0000256" key="6">
    <source>
        <dbReference type="ARBA" id="ARBA00022927"/>
    </source>
</evidence>
<organism evidence="10 11">
    <name type="scientific">Novipirellula herctigrandis</name>
    <dbReference type="NCBI Taxonomy" id="2527986"/>
    <lineage>
        <taxon>Bacteria</taxon>
        <taxon>Pseudomonadati</taxon>
        <taxon>Planctomycetota</taxon>
        <taxon>Planctomycetia</taxon>
        <taxon>Pirellulales</taxon>
        <taxon>Pirellulaceae</taxon>
        <taxon>Novipirellula</taxon>
    </lineage>
</organism>
<dbReference type="InterPro" id="IPR018035">
    <property type="entry name" value="Flagellar_FliH/T3SS_HrpE"/>
</dbReference>
<keyword evidence="11" id="KW-1185">Reference proteome</keyword>
<dbReference type="PANTHER" id="PTHR34982:SF1">
    <property type="entry name" value="FLAGELLAR ASSEMBLY PROTEIN FLIH"/>
    <property type="match status" value="1"/>
</dbReference>
<dbReference type="GO" id="GO:0015031">
    <property type="term" value="P:protein transport"/>
    <property type="evidence" value="ECO:0007669"/>
    <property type="project" value="UniProtKB-KW"/>
</dbReference>
<comment type="caution">
    <text evidence="10">The sequence shown here is derived from an EMBL/GenBank/DDBJ whole genome shotgun (WGS) entry which is preliminary data.</text>
</comment>
<gene>
    <name evidence="10" type="ORF">CA13_48680</name>
</gene>
<reference evidence="10 11" key="1">
    <citation type="submission" date="2019-02" db="EMBL/GenBank/DDBJ databases">
        <title>Deep-cultivation of Planctomycetes and their phenomic and genomic characterization uncovers novel biology.</title>
        <authorList>
            <person name="Wiegand S."/>
            <person name="Jogler M."/>
            <person name="Boedeker C."/>
            <person name="Pinto D."/>
            <person name="Vollmers J."/>
            <person name="Rivas-Marin E."/>
            <person name="Kohn T."/>
            <person name="Peeters S.H."/>
            <person name="Heuer A."/>
            <person name="Rast P."/>
            <person name="Oberbeckmann S."/>
            <person name="Bunk B."/>
            <person name="Jeske O."/>
            <person name="Meyerdierks A."/>
            <person name="Storesund J.E."/>
            <person name="Kallscheuer N."/>
            <person name="Luecker S."/>
            <person name="Lage O.M."/>
            <person name="Pohl T."/>
            <person name="Merkel B.J."/>
            <person name="Hornburger P."/>
            <person name="Mueller R.-W."/>
            <person name="Bruemmer F."/>
            <person name="Labrenz M."/>
            <person name="Spormann A.M."/>
            <person name="Op Den Camp H."/>
            <person name="Overmann J."/>
            <person name="Amann R."/>
            <person name="Jetten M.S.M."/>
            <person name="Mascher T."/>
            <person name="Medema M.H."/>
            <person name="Devos D.P."/>
            <person name="Kaster A.-K."/>
            <person name="Ovreas L."/>
            <person name="Rohde M."/>
            <person name="Galperin M.Y."/>
            <person name="Jogler C."/>
        </authorList>
    </citation>
    <scope>NUCLEOTIDE SEQUENCE [LARGE SCALE GENOMIC DNA]</scope>
    <source>
        <strain evidence="10 11">CA13</strain>
    </source>
</reference>
<dbReference type="EMBL" id="SJPJ01000001">
    <property type="protein sequence ID" value="TWT83403.1"/>
    <property type="molecule type" value="Genomic_DNA"/>
</dbReference>
<feature type="region of interest" description="Disordered" evidence="8">
    <location>
        <begin position="62"/>
        <end position="82"/>
    </location>
</feature>
<feature type="domain" description="Flagellar assembly protein FliH/Type III secretion system HrpE" evidence="9">
    <location>
        <begin position="99"/>
        <end position="226"/>
    </location>
</feature>
<dbReference type="GO" id="GO:0005829">
    <property type="term" value="C:cytosol"/>
    <property type="evidence" value="ECO:0007669"/>
    <property type="project" value="TreeGrafter"/>
</dbReference>
<sequence length="231" mass="25422">MAIVLKPNRTADQPDSADAARKVSGLAGFNLDDLADQGRLRIDQCREETRKILEAAKNESEKLRQQAKQQGRQEGLASAENEINQRVKKEAEKLASDSLATIHQAVQQLHVTYESWMQQYADSLSAIAIAAAEKIVKQKLEQDQTTLVRWAEEAVYSARSASQLTIAVHPETLANLGQTFDELLASADLPEQSTVEADESVAIDAVVIRQPGGQIHAGLTEQLERLRELLS</sequence>
<dbReference type="AlphaFoldDB" id="A0A5C5ZA52"/>
<dbReference type="RefSeq" id="WP_146400546.1">
    <property type="nucleotide sequence ID" value="NZ_SJPJ01000001.1"/>
</dbReference>
<comment type="function">
    <text evidence="1">Needed for flagellar regrowth and assembly.</text>
</comment>
<evidence type="ECO:0000256" key="1">
    <source>
        <dbReference type="ARBA" id="ARBA00003041"/>
    </source>
</evidence>
<evidence type="ECO:0000256" key="5">
    <source>
        <dbReference type="ARBA" id="ARBA00022795"/>
    </source>
</evidence>
<dbReference type="OrthoDB" id="264725at2"/>
<keyword evidence="10" id="KW-0282">Flagellum</keyword>
<dbReference type="PANTHER" id="PTHR34982">
    <property type="entry name" value="YOP PROTEINS TRANSLOCATION PROTEIN L"/>
    <property type="match status" value="1"/>
</dbReference>
<dbReference type="GO" id="GO:0044781">
    <property type="term" value="P:bacterial-type flagellum organization"/>
    <property type="evidence" value="ECO:0007669"/>
    <property type="project" value="UniProtKB-KW"/>
</dbReference>
<accession>A0A5C5ZA52</accession>
<evidence type="ECO:0000256" key="2">
    <source>
        <dbReference type="ARBA" id="ARBA00006602"/>
    </source>
</evidence>
<evidence type="ECO:0000313" key="10">
    <source>
        <dbReference type="EMBL" id="TWT83403.1"/>
    </source>
</evidence>
<protein>
    <recommendedName>
        <fullName evidence="3">Flagellar assembly protein FliH</fullName>
    </recommendedName>
</protein>
<keyword evidence="7" id="KW-1006">Bacterial flagellum protein export</keyword>
<evidence type="ECO:0000313" key="11">
    <source>
        <dbReference type="Proteomes" id="UP000315010"/>
    </source>
</evidence>
<dbReference type="Pfam" id="PF02108">
    <property type="entry name" value="FliH"/>
    <property type="match status" value="1"/>
</dbReference>
<keyword evidence="4" id="KW-0813">Transport</keyword>
<evidence type="ECO:0000256" key="3">
    <source>
        <dbReference type="ARBA" id="ARBA00016507"/>
    </source>
</evidence>
<dbReference type="Proteomes" id="UP000315010">
    <property type="component" value="Unassembled WGS sequence"/>
</dbReference>
<keyword evidence="5" id="KW-1005">Bacterial flagellum biogenesis</keyword>
<proteinExistence type="inferred from homology"/>
<evidence type="ECO:0000256" key="4">
    <source>
        <dbReference type="ARBA" id="ARBA00022448"/>
    </source>
</evidence>
<comment type="similarity">
    <text evidence="2">Belongs to the FliH family.</text>
</comment>
<keyword evidence="6" id="KW-0653">Protein transport</keyword>
<evidence type="ECO:0000256" key="7">
    <source>
        <dbReference type="ARBA" id="ARBA00023225"/>
    </source>
</evidence>
<dbReference type="InterPro" id="IPR051472">
    <property type="entry name" value="T3SS_Stator/FliH"/>
</dbReference>
<name>A0A5C5ZA52_9BACT</name>
<keyword evidence="10" id="KW-0966">Cell projection</keyword>